<accession>A0AAV4VBQ1</accession>
<evidence type="ECO:0000256" key="2">
    <source>
        <dbReference type="ARBA" id="ARBA00023029"/>
    </source>
</evidence>
<evidence type="ECO:0000313" key="6">
    <source>
        <dbReference type="EMBL" id="GIY67304.1"/>
    </source>
</evidence>
<evidence type="ECO:0000256" key="4">
    <source>
        <dbReference type="ARBA" id="ARBA00023235"/>
    </source>
</evidence>
<proteinExistence type="inferred from homology"/>
<dbReference type="AlphaFoldDB" id="A0AAV4VBQ1"/>
<dbReference type="Gene3D" id="1.10.10.41">
    <property type="entry name" value="Yeast DNA topoisomerase - domain 1"/>
    <property type="match status" value="1"/>
</dbReference>
<dbReference type="Pfam" id="PF02919">
    <property type="entry name" value="Topoisom_I_N"/>
    <property type="match status" value="1"/>
</dbReference>
<protein>
    <submittedName>
        <fullName evidence="6">DNA topoisomerase 1</fullName>
    </submittedName>
</protein>
<reference evidence="6 7" key="1">
    <citation type="submission" date="2021-06" db="EMBL/GenBank/DDBJ databases">
        <title>Caerostris extrusa draft genome.</title>
        <authorList>
            <person name="Kono N."/>
            <person name="Arakawa K."/>
        </authorList>
    </citation>
    <scope>NUCLEOTIDE SEQUENCE [LARGE SCALE GENOMIC DNA]</scope>
</reference>
<comment type="similarity">
    <text evidence="1">Belongs to the type IB topoisomerase family.</text>
</comment>
<evidence type="ECO:0000259" key="5">
    <source>
        <dbReference type="Pfam" id="PF02919"/>
    </source>
</evidence>
<dbReference type="GO" id="GO:0007059">
    <property type="term" value="P:chromosome segregation"/>
    <property type="evidence" value="ECO:0007669"/>
    <property type="project" value="TreeGrafter"/>
</dbReference>
<evidence type="ECO:0000256" key="1">
    <source>
        <dbReference type="ARBA" id="ARBA00006645"/>
    </source>
</evidence>
<keyword evidence="2" id="KW-0799">Topoisomerase</keyword>
<dbReference type="FunFam" id="1.10.10.41:FF:000001">
    <property type="entry name" value="DNA topoisomerase I"/>
    <property type="match status" value="1"/>
</dbReference>
<dbReference type="InterPro" id="IPR036202">
    <property type="entry name" value="TopoI_DNA-bd_euk_N_sf"/>
</dbReference>
<dbReference type="GO" id="GO:0005730">
    <property type="term" value="C:nucleolus"/>
    <property type="evidence" value="ECO:0007669"/>
    <property type="project" value="TreeGrafter"/>
</dbReference>
<evidence type="ECO:0000313" key="7">
    <source>
        <dbReference type="Proteomes" id="UP001054945"/>
    </source>
</evidence>
<dbReference type="GO" id="GO:0003917">
    <property type="term" value="F:DNA topoisomerase type I (single strand cut, ATP-independent) activity"/>
    <property type="evidence" value="ECO:0007669"/>
    <property type="project" value="InterPro"/>
</dbReference>
<dbReference type="InterPro" id="IPR013034">
    <property type="entry name" value="DNA_topo_DNA_db_N_dom1"/>
</dbReference>
<dbReference type="GO" id="GO:0006265">
    <property type="term" value="P:DNA topological change"/>
    <property type="evidence" value="ECO:0007669"/>
    <property type="project" value="InterPro"/>
</dbReference>
<keyword evidence="3" id="KW-0238">DNA-binding</keyword>
<dbReference type="GO" id="GO:0005694">
    <property type="term" value="C:chromosome"/>
    <property type="evidence" value="ECO:0007669"/>
    <property type="project" value="InterPro"/>
</dbReference>
<dbReference type="Proteomes" id="UP001054945">
    <property type="component" value="Unassembled WGS sequence"/>
</dbReference>
<feature type="domain" description="DNA topoisomerase I DNA binding eukaryotic-type" evidence="5">
    <location>
        <begin position="43"/>
        <end position="138"/>
    </location>
</feature>
<dbReference type="PANTHER" id="PTHR10290:SF3">
    <property type="entry name" value="DNA TOPOISOMERASE 1"/>
    <property type="match status" value="1"/>
</dbReference>
<dbReference type="InterPro" id="IPR008336">
    <property type="entry name" value="TopoI_DNA-bd_euk"/>
</dbReference>
<gene>
    <name evidence="6" type="primary">Top1</name>
    <name evidence="6" type="ORF">CEXT_421441</name>
</gene>
<dbReference type="InterPro" id="IPR051062">
    <property type="entry name" value="Topoisomerase_IB"/>
</dbReference>
<sequence length="140" mass="16701">MYVKISILSDNCKEFKQTFKILLTSSKRRKKSEQQNEVDDVIWKQLSHNGPVFAPPYVRVPNDVKFEYSGKPMRLSDEAEEMAGFYGGMLDNENTSKDLFQRNFFKDWRAVMTDKERSIIKDFKKCNFQEFYKYYNMKAD</sequence>
<dbReference type="GO" id="GO:0006260">
    <property type="term" value="P:DNA replication"/>
    <property type="evidence" value="ECO:0007669"/>
    <property type="project" value="TreeGrafter"/>
</dbReference>
<dbReference type="SUPFAM" id="SSF56741">
    <property type="entry name" value="Eukaryotic DNA topoisomerase I, N-terminal DNA-binding fragment"/>
    <property type="match status" value="1"/>
</dbReference>
<keyword evidence="7" id="KW-1185">Reference proteome</keyword>
<evidence type="ECO:0000256" key="3">
    <source>
        <dbReference type="ARBA" id="ARBA00023125"/>
    </source>
</evidence>
<dbReference type="EMBL" id="BPLR01014224">
    <property type="protein sequence ID" value="GIY67304.1"/>
    <property type="molecule type" value="Genomic_DNA"/>
</dbReference>
<organism evidence="6 7">
    <name type="scientific">Caerostris extrusa</name>
    <name type="common">Bark spider</name>
    <name type="synonym">Caerostris bankana</name>
    <dbReference type="NCBI Taxonomy" id="172846"/>
    <lineage>
        <taxon>Eukaryota</taxon>
        <taxon>Metazoa</taxon>
        <taxon>Ecdysozoa</taxon>
        <taxon>Arthropoda</taxon>
        <taxon>Chelicerata</taxon>
        <taxon>Arachnida</taxon>
        <taxon>Araneae</taxon>
        <taxon>Araneomorphae</taxon>
        <taxon>Entelegynae</taxon>
        <taxon>Araneoidea</taxon>
        <taxon>Araneidae</taxon>
        <taxon>Caerostris</taxon>
    </lineage>
</organism>
<dbReference type="GO" id="GO:0003677">
    <property type="term" value="F:DNA binding"/>
    <property type="evidence" value="ECO:0007669"/>
    <property type="project" value="UniProtKB-KW"/>
</dbReference>
<name>A0AAV4VBQ1_CAEEX</name>
<comment type="caution">
    <text evidence="6">The sequence shown here is derived from an EMBL/GenBank/DDBJ whole genome shotgun (WGS) entry which is preliminary data.</text>
</comment>
<keyword evidence="4" id="KW-0413">Isomerase</keyword>
<dbReference type="PANTHER" id="PTHR10290">
    <property type="entry name" value="DNA TOPOISOMERASE I"/>
    <property type="match status" value="1"/>
</dbReference>